<organism evidence="1 2">
    <name type="scientific">Terrybacteria sp. (strain RIFCSPHIGHO2_01_FULL_58_15)</name>
    <dbReference type="NCBI Taxonomy" id="1802363"/>
    <lineage>
        <taxon>Bacteria</taxon>
        <taxon>Candidatus Terryibacteriota</taxon>
    </lineage>
</organism>
<dbReference type="STRING" id="1802363.A2682_01120"/>
<dbReference type="AlphaFoldDB" id="A0A1G2PLQ8"/>
<gene>
    <name evidence="1" type="ORF">A2682_01120</name>
</gene>
<evidence type="ECO:0000313" key="2">
    <source>
        <dbReference type="Proteomes" id="UP000178690"/>
    </source>
</evidence>
<sequence length="528" mass="53544">MMLWNLNRLGIGVFILALMLAFGARAWTDPAQPAPAGNVPPPGGGGGSQTPWTSNINAAGFTLQGNSTASGNLTLDSTSDATKGFVLLNPTGGRVGILTATPGAYALDVSGDANATRLCIAGTCQASWPAGGSSQWTTLVNDIYYNTGNVGIGLTAAPGAKLHVASLNDAILLQPTTMGSPQVTRIKFNDPDAGTGPMSIEYYDNGVAALAITGGRVGIGTGATAPTQPLTVSSSGITRFAVKSTGAGTPFAIFATDPAPASYIYWKAGAPFVFATATDEAGTGWSEKLSITNGGELLVPNGDLGGGGTLRFKNAAGSANAAIYEANNNIFYIDGSGTASGITFRGAGGICFDGGGCITSWPSGGGVMTYLGGTTLGVAAASIDISLSQATEHTTCYLEAKGSSSTAIKNVRFNGDSGAASYSWNAFLIQSTAVTDAQDTSDDSIQLSGLDALADPFSSTLQITNFTDTRKAVTYDATSAPAIASYPRRYSGAGVWSNTAAQITSVSFFTSAGNFLAGSHAWCEGRDI</sequence>
<accession>A0A1G2PLQ8</accession>
<name>A0A1G2PLQ8_TERXR</name>
<evidence type="ECO:0000313" key="1">
    <source>
        <dbReference type="EMBL" id="OHA49250.1"/>
    </source>
</evidence>
<reference evidence="1 2" key="1">
    <citation type="journal article" date="2016" name="Nat. Commun.">
        <title>Thousands of microbial genomes shed light on interconnected biogeochemical processes in an aquifer system.</title>
        <authorList>
            <person name="Anantharaman K."/>
            <person name="Brown C.T."/>
            <person name="Hug L.A."/>
            <person name="Sharon I."/>
            <person name="Castelle C.J."/>
            <person name="Probst A.J."/>
            <person name="Thomas B.C."/>
            <person name="Singh A."/>
            <person name="Wilkins M.J."/>
            <person name="Karaoz U."/>
            <person name="Brodie E.L."/>
            <person name="Williams K.H."/>
            <person name="Hubbard S.S."/>
            <person name="Banfield J.F."/>
        </authorList>
    </citation>
    <scope>NUCLEOTIDE SEQUENCE [LARGE SCALE GENOMIC DNA]</scope>
    <source>
        <strain evidence="2">RIFCSPHIGHO2_01_FULL_58_15</strain>
    </source>
</reference>
<comment type="caution">
    <text evidence="1">The sequence shown here is derived from an EMBL/GenBank/DDBJ whole genome shotgun (WGS) entry which is preliminary data.</text>
</comment>
<dbReference type="EMBL" id="MHST01000012">
    <property type="protein sequence ID" value="OHA49250.1"/>
    <property type="molecule type" value="Genomic_DNA"/>
</dbReference>
<protein>
    <submittedName>
        <fullName evidence="1">Uncharacterized protein</fullName>
    </submittedName>
</protein>
<dbReference type="Proteomes" id="UP000178690">
    <property type="component" value="Unassembled WGS sequence"/>
</dbReference>
<proteinExistence type="predicted"/>